<feature type="domain" description="YCII-related" evidence="1">
    <location>
        <begin position="33"/>
        <end position="126"/>
    </location>
</feature>
<dbReference type="InterPro" id="IPR005545">
    <property type="entry name" value="YCII"/>
</dbReference>
<dbReference type="OrthoDB" id="5519740at2759"/>
<name>A0A6A7C8S7_9PEZI</name>
<dbReference type="EMBL" id="MU005958">
    <property type="protein sequence ID" value="KAF2863976.1"/>
    <property type="molecule type" value="Genomic_DNA"/>
</dbReference>
<dbReference type="AlphaFoldDB" id="A0A6A7C8S7"/>
<gene>
    <name evidence="2" type="ORF">K470DRAFT_254290</name>
</gene>
<dbReference type="Pfam" id="PF03795">
    <property type="entry name" value="YCII"/>
    <property type="match status" value="1"/>
</dbReference>
<keyword evidence="3" id="KW-1185">Reference proteome</keyword>
<evidence type="ECO:0000313" key="2">
    <source>
        <dbReference type="EMBL" id="KAF2863976.1"/>
    </source>
</evidence>
<proteinExistence type="predicted"/>
<dbReference type="Gene3D" id="3.30.70.1060">
    <property type="entry name" value="Dimeric alpha+beta barrel"/>
    <property type="match status" value="1"/>
</dbReference>
<accession>A0A6A7C8S7</accession>
<dbReference type="InterPro" id="IPR011008">
    <property type="entry name" value="Dimeric_a/b-barrel"/>
</dbReference>
<dbReference type="PANTHER" id="PTHR33606">
    <property type="entry name" value="PROTEIN YCII"/>
    <property type="match status" value="1"/>
</dbReference>
<sequence>MASTVTSTLLRRTISSTTIRRTMSGSASSKQEWLILLPDKPGILSERMRVRPDHLKNIKSDVENGVLVFGGAMLEEPVKEEEDMKIKGSVMLVKADTKEEALKWVQKDVYSKSGVWDESKVEIIPFKSAIRKEM</sequence>
<dbReference type="PANTHER" id="PTHR33606:SF3">
    <property type="entry name" value="PROTEIN YCII"/>
    <property type="match status" value="1"/>
</dbReference>
<dbReference type="SUPFAM" id="SSF54909">
    <property type="entry name" value="Dimeric alpha+beta barrel"/>
    <property type="match status" value="1"/>
</dbReference>
<dbReference type="InterPro" id="IPR051807">
    <property type="entry name" value="Sec-metab_biosynth-assoc"/>
</dbReference>
<dbReference type="Proteomes" id="UP000799421">
    <property type="component" value="Unassembled WGS sequence"/>
</dbReference>
<organism evidence="2 3">
    <name type="scientific">Piedraia hortae CBS 480.64</name>
    <dbReference type="NCBI Taxonomy" id="1314780"/>
    <lineage>
        <taxon>Eukaryota</taxon>
        <taxon>Fungi</taxon>
        <taxon>Dikarya</taxon>
        <taxon>Ascomycota</taxon>
        <taxon>Pezizomycotina</taxon>
        <taxon>Dothideomycetes</taxon>
        <taxon>Dothideomycetidae</taxon>
        <taxon>Capnodiales</taxon>
        <taxon>Piedraiaceae</taxon>
        <taxon>Piedraia</taxon>
    </lineage>
</organism>
<reference evidence="2" key="1">
    <citation type="journal article" date="2020" name="Stud. Mycol.">
        <title>101 Dothideomycetes genomes: a test case for predicting lifestyles and emergence of pathogens.</title>
        <authorList>
            <person name="Haridas S."/>
            <person name="Albert R."/>
            <person name="Binder M."/>
            <person name="Bloem J."/>
            <person name="Labutti K."/>
            <person name="Salamov A."/>
            <person name="Andreopoulos B."/>
            <person name="Baker S."/>
            <person name="Barry K."/>
            <person name="Bills G."/>
            <person name="Bluhm B."/>
            <person name="Cannon C."/>
            <person name="Castanera R."/>
            <person name="Culley D."/>
            <person name="Daum C."/>
            <person name="Ezra D."/>
            <person name="Gonzalez J."/>
            <person name="Henrissat B."/>
            <person name="Kuo A."/>
            <person name="Liang C."/>
            <person name="Lipzen A."/>
            <person name="Lutzoni F."/>
            <person name="Magnuson J."/>
            <person name="Mondo S."/>
            <person name="Nolan M."/>
            <person name="Ohm R."/>
            <person name="Pangilinan J."/>
            <person name="Park H.-J."/>
            <person name="Ramirez L."/>
            <person name="Alfaro M."/>
            <person name="Sun H."/>
            <person name="Tritt A."/>
            <person name="Yoshinaga Y."/>
            <person name="Zwiers L.-H."/>
            <person name="Turgeon B."/>
            <person name="Goodwin S."/>
            <person name="Spatafora J."/>
            <person name="Crous P."/>
            <person name="Grigoriev I."/>
        </authorList>
    </citation>
    <scope>NUCLEOTIDE SEQUENCE</scope>
    <source>
        <strain evidence="2">CBS 480.64</strain>
    </source>
</reference>
<evidence type="ECO:0000259" key="1">
    <source>
        <dbReference type="Pfam" id="PF03795"/>
    </source>
</evidence>
<evidence type="ECO:0000313" key="3">
    <source>
        <dbReference type="Proteomes" id="UP000799421"/>
    </source>
</evidence>
<protein>
    <recommendedName>
        <fullName evidence="1">YCII-related domain-containing protein</fullName>
    </recommendedName>
</protein>